<keyword evidence="2" id="KW-0479">Metal-binding</keyword>
<keyword evidence="2" id="KW-0560">Oxidoreductase</keyword>
<protein>
    <submittedName>
        <fullName evidence="3">Cytochrome P450</fullName>
    </submittedName>
</protein>
<dbReference type="InterPro" id="IPR002397">
    <property type="entry name" value="Cyt_P450_B"/>
</dbReference>
<keyword evidence="2" id="KW-0408">Iron</keyword>
<dbReference type="PRINTS" id="PR00359">
    <property type="entry name" value="BP450"/>
</dbReference>
<comment type="caution">
    <text evidence="3">The sequence shown here is derived from an EMBL/GenBank/DDBJ whole genome shotgun (WGS) entry which is preliminary data.</text>
</comment>
<dbReference type="Pfam" id="PF00067">
    <property type="entry name" value="p450"/>
    <property type="match status" value="1"/>
</dbReference>
<dbReference type="SUPFAM" id="SSF48264">
    <property type="entry name" value="Cytochrome P450"/>
    <property type="match status" value="1"/>
</dbReference>
<dbReference type="InterPro" id="IPR001128">
    <property type="entry name" value="Cyt_P450"/>
</dbReference>
<keyword evidence="2" id="KW-0503">Monooxygenase</keyword>
<keyword evidence="4" id="KW-1185">Reference proteome</keyword>
<dbReference type="InterPro" id="IPR017972">
    <property type="entry name" value="Cyt_P450_CS"/>
</dbReference>
<name>A0ABS1Q4Q3_9ACTN</name>
<dbReference type="InterPro" id="IPR036396">
    <property type="entry name" value="Cyt_P450_sf"/>
</dbReference>
<gene>
    <name evidence="3" type="ORF">JK364_46135</name>
</gene>
<sequence length="403" mass="42836">MAVGSPVPSPFTETTGTARSAALDALTTSGPVQRFTLFNGVPVWLVTGYAEARALLAHPAMAKDPEVVPHAKATPADLHAAMYTSVLTANPPHHTRLRKLVTAAFTVRRIERLRPRVQEITDGLLDALDEAGADGAPVDLVAGLCYPLPITVIAELLGVPVADREAFRGWSSIVINGSVHPADTYLSAAADMVAYLRGMISEKRRSPADDLLSALIAVRDGQDRLSEDELSSMVFLLLLAGHETTVNLISGAVYSLLCHPEQLRLVRAEPGRLPAVVEEQLRQDGPKQTPVPSVTTAPITVGGVTIPRGDVVVVSLLAANRDPGRFAEPDRFDITRPAAPHLAFGHGLHHCLGAPLARLEGAIAVGSLLRRFPGLRLADTDTEPQRLPSLLMNGVADLPVILG</sequence>
<keyword evidence="2" id="KW-0349">Heme</keyword>
<dbReference type="EMBL" id="JAERRG010000034">
    <property type="protein sequence ID" value="MBL1119652.1"/>
    <property type="molecule type" value="Genomic_DNA"/>
</dbReference>
<evidence type="ECO:0000313" key="4">
    <source>
        <dbReference type="Proteomes" id="UP000621510"/>
    </source>
</evidence>
<comment type="similarity">
    <text evidence="1 2">Belongs to the cytochrome P450 family.</text>
</comment>
<evidence type="ECO:0000256" key="2">
    <source>
        <dbReference type="RuleBase" id="RU000461"/>
    </source>
</evidence>
<dbReference type="PRINTS" id="PR00385">
    <property type="entry name" value="P450"/>
</dbReference>
<accession>A0ABS1Q4Q3</accession>
<dbReference type="CDD" id="cd11029">
    <property type="entry name" value="CYP107-like"/>
    <property type="match status" value="1"/>
</dbReference>
<organism evidence="3 4">
    <name type="scientific">Streptomyces endocoffeicus</name>
    <dbReference type="NCBI Taxonomy" id="2898945"/>
    <lineage>
        <taxon>Bacteria</taxon>
        <taxon>Bacillati</taxon>
        <taxon>Actinomycetota</taxon>
        <taxon>Actinomycetes</taxon>
        <taxon>Kitasatosporales</taxon>
        <taxon>Streptomycetaceae</taxon>
        <taxon>Streptomyces</taxon>
    </lineage>
</organism>
<evidence type="ECO:0000256" key="1">
    <source>
        <dbReference type="ARBA" id="ARBA00010617"/>
    </source>
</evidence>
<dbReference type="Gene3D" id="1.10.630.10">
    <property type="entry name" value="Cytochrome P450"/>
    <property type="match status" value="1"/>
</dbReference>
<dbReference type="Proteomes" id="UP000621510">
    <property type="component" value="Unassembled WGS sequence"/>
</dbReference>
<evidence type="ECO:0000313" key="3">
    <source>
        <dbReference type="EMBL" id="MBL1119652.1"/>
    </source>
</evidence>
<reference evidence="3 4" key="1">
    <citation type="submission" date="2021-01" db="EMBL/GenBank/DDBJ databases">
        <title>WGS of actinomycetes isolated from Thailand.</title>
        <authorList>
            <person name="Thawai C."/>
        </authorList>
    </citation>
    <scope>NUCLEOTIDE SEQUENCE [LARGE SCALE GENOMIC DNA]</scope>
    <source>
        <strain evidence="3 4">CA3R110</strain>
    </source>
</reference>
<dbReference type="PROSITE" id="PS00086">
    <property type="entry name" value="CYTOCHROME_P450"/>
    <property type="match status" value="1"/>
</dbReference>
<proteinExistence type="inferred from homology"/>
<dbReference type="RefSeq" id="WP_201857424.1">
    <property type="nucleotide sequence ID" value="NZ_JAERRG010000034.1"/>
</dbReference>
<dbReference type="PANTHER" id="PTHR46696:SF1">
    <property type="entry name" value="CYTOCHROME P450 YJIB-RELATED"/>
    <property type="match status" value="1"/>
</dbReference>
<dbReference type="PANTHER" id="PTHR46696">
    <property type="entry name" value="P450, PUTATIVE (EUROFUNG)-RELATED"/>
    <property type="match status" value="1"/>
</dbReference>